<dbReference type="EMBL" id="JBHFFA010000007">
    <property type="protein sequence ID" value="KAL2613304.1"/>
    <property type="molecule type" value="Genomic_DNA"/>
</dbReference>
<evidence type="ECO:0000313" key="2">
    <source>
        <dbReference type="Proteomes" id="UP001605036"/>
    </source>
</evidence>
<keyword evidence="2" id="KW-1185">Reference proteome</keyword>
<protein>
    <submittedName>
        <fullName evidence="1">Uncharacterized protein</fullName>
    </submittedName>
</protein>
<name>A0ABD1XWY7_9MARC</name>
<reference evidence="1 2" key="1">
    <citation type="submission" date="2024-09" db="EMBL/GenBank/DDBJ databases">
        <title>Chromosome-scale assembly of Riccia fluitans.</title>
        <authorList>
            <person name="Paukszto L."/>
            <person name="Sawicki J."/>
            <person name="Karawczyk K."/>
            <person name="Piernik-Szablinska J."/>
            <person name="Szczecinska M."/>
            <person name="Mazdziarz M."/>
        </authorList>
    </citation>
    <scope>NUCLEOTIDE SEQUENCE [LARGE SCALE GENOMIC DNA]</scope>
    <source>
        <strain evidence="1">Rf_01</strain>
        <tissue evidence="1">Aerial parts of the thallus</tissue>
    </source>
</reference>
<proteinExistence type="predicted"/>
<accession>A0ABD1XWY7</accession>
<dbReference type="Proteomes" id="UP001605036">
    <property type="component" value="Unassembled WGS sequence"/>
</dbReference>
<sequence>MELKNCRLKEELDIMCNRAITADQNLQAAKDAMFNELNKEFTDLSDSETDPQILKTRFASLAKCGAILDVERMALTAQLNTYNRRLEEKWKTKYHDLTQVQGAHLKLLGYRGKKSLWPGNSLSVWNSGGEAIRTVFPGWIPLPVSEEGSQGIPAQFLWTTCSICLNHFGPEGGYLSATCGHAIHVGYLLRLLHPSPRCAL</sequence>
<comment type="caution">
    <text evidence="1">The sequence shown here is derived from an EMBL/GenBank/DDBJ whole genome shotgun (WGS) entry which is preliminary data.</text>
</comment>
<organism evidence="1 2">
    <name type="scientific">Riccia fluitans</name>
    <dbReference type="NCBI Taxonomy" id="41844"/>
    <lineage>
        <taxon>Eukaryota</taxon>
        <taxon>Viridiplantae</taxon>
        <taxon>Streptophyta</taxon>
        <taxon>Embryophyta</taxon>
        <taxon>Marchantiophyta</taxon>
        <taxon>Marchantiopsida</taxon>
        <taxon>Marchantiidae</taxon>
        <taxon>Marchantiales</taxon>
        <taxon>Ricciaceae</taxon>
        <taxon>Riccia</taxon>
    </lineage>
</organism>
<evidence type="ECO:0000313" key="1">
    <source>
        <dbReference type="EMBL" id="KAL2613304.1"/>
    </source>
</evidence>
<dbReference type="AlphaFoldDB" id="A0ABD1XWY7"/>
<gene>
    <name evidence="1" type="ORF">R1flu_024996</name>
</gene>